<comment type="caution">
    <text evidence="2">The sequence shown here is derived from an EMBL/GenBank/DDBJ whole genome shotgun (WGS) entry which is preliminary data.</text>
</comment>
<evidence type="ECO:0000313" key="3">
    <source>
        <dbReference type="Proteomes" id="UP000693981"/>
    </source>
</evidence>
<sequence>METAQPGELDAVGSDRSLCSAGIEWQLNCWNSEEVKLQEDNTKELQYEAIRASWAENSVGRNTSGTASRLLYLGKLDEAETRMKQEGMSDEQMAKVKNRFEWIQTTKMNMSSKSSRVSDAYLEEVASEDEELVLDVQLEDRQRVLMERIGVVEADREQRRVARAAAKEERAQELKSLVQSVIDKRAVSFKQQQERKREFTAMQTQSA</sequence>
<protein>
    <submittedName>
        <fullName evidence="2">Uncharacterized protein</fullName>
    </submittedName>
</protein>
<gene>
    <name evidence="2" type="ORF">PHYBOEH_000857</name>
</gene>
<dbReference type="AlphaFoldDB" id="A0A8T1WUW9"/>
<accession>A0A8T1WUW9</accession>
<proteinExistence type="predicted"/>
<reference evidence="2" key="1">
    <citation type="submission" date="2021-02" db="EMBL/GenBank/DDBJ databases">
        <authorList>
            <person name="Palmer J.M."/>
        </authorList>
    </citation>
    <scope>NUCLEOTIDE SEQUENCE</scope>
    <source>
        <strain evidence="2">SCRP23</strain>
    </source>
</reference>
<organism evidence="2 3">
    <name type="scientific">Phytophthora boehmeriae</name>
    <dbReference type="NCBI Taxonomy" id="109152"/>
    <lineage>
        <taxon>Eukaryota</taxon>
        <taxon>Sar</taxon>
        <taxon>Stramenopiles</taxon>
        <taxon>Oomycota</taxon>
        <taxon>Peronosporomycetes</taxon>
        <taxon>Peronosporales</taxon>
        <taxon>Peronosporaceae</taxon>
        <taxon>Phytophthora</taxon>
    </lineage>
</organism>
<name>A0A8T1WUW9_9STRA</name>
<evidence type="ECO:0000313" key="2">
    <source>
        <dbReference type="EMBL" id="KAG7397345.1"/>
    </source>
</evidence>
<keyword evidence="3" id="KW-1185">Reference proteome</keyword>
<dbReference type="OrthoDB" id="167576at2759"/>
<evidence type="ECO:0000256" key="1">
    <source>
        <dbReference type="SAM" id="Coils"/>
    </source>
</evidence>
<dbReference type="EMBL" id="JAGDFL010000116">
    <property type="protein sequence ID" value="KAG7397345.1"/>
    <property type="molecule type" value="Genomic_DNA"/>
</dbReference>
<keyword evidence="1" id="KW-0175">Coiled coil</keyword>
<feature type="coiled-coil region" evidence="1">
    <location>
        <begin position="154"/>
        <end position="184"/>
    </location>
</feature>
<dbReference type="Proteomes" id="UP000693981">
    <property type="component" value="Unassembled WGS sequence"/>
</dbReference>